<reference evidence="2" key="1">
    <citation type="submission" date="2021-11" db="EMBL/GenBank/DDBJ databases">
        <title>Draft genome sequence of Alcaligenes endophyticus type strain CCUG 75668T.</title>
        <authorList>
            <person name="Salva-Serra F."/>
            <person name="Duran R.E."/>
            <person name="Seeger M."/>
            <person name="Moore E.R.B."/>
            <person name="Jaen-Luchoro D."/>
        </authorList>
    </citation>
    <scope>NUCLEOTIDE SEQUENCE</scope>
    <source>
        <strain evidence="2">CCUG 75668</strain>
    </source>
</reference>
<feature type="region of interest" description="Disordered" evidence="1">
    <location>
        <begin position="41"/>
        <end position="101"/>
    </location>
</feature>
<proteinExistence type="predicted"/>
<organism evidence="2 3">
    <name type="scientific">Alcaligenes endophyticus</name>
    <dbReference type="NCBI Taxonomy" id="1929088"/>
    <lineage>
        <taxon>Bacteria</taxon>
        <taxon>Pseudomonadati</taxon>
        <taxon>Pseudomonadota</taxon>
        <taxon>Betaproteobacteria</taxon>
        <taxon>Burkholderiales</taxon>
        <taxon>Alcaligenaceae</taxon>
        <taxon>Alcaligenes</taxon>
    </lineage>
</organism>
<keyword evidence="3" id="KW-1185">Reference proteome</keyword>
<feature type="compositionally biased region" description="Polar residues" evidence="1">
    <location>
        <begin position="70"/>
        <end position="81"/>
    </location>
</feature>
<evidence type="ECO:0000313" key="2">
    <source>
        <dbReference type="EMBL" id="MDN4121060.1"/>
    </source>
</evidence>
<evidence type="ECO:0000256" key="1">
    <source>
        <dbReference type="SAM" id="MobiDB-lite"/>
    </source>
</evidence>
<gene>
    <name evidence="2" type="ORF">LMS43_07145</name>
</gene>
<comment type="caution">
    <text evidence="2">The sequence shown here is derived from an EMBL/GenBank/DDBJ whole genome shotgun (WGS) entry which is preliminary data.</text>
</comment>
<evidence type="ECO:0000313" key="3">
    <source>
        <dbReference type="Proteomes" id="UP001168613"/>
    </source>
</evidence>
<sequence>MNVATALAQAPKASSSCVDVEVDGQRTMSYACLQEKLQEKAQQEAMRPRGGNSESIIEQAPNRLGMPTPATLSNRMGNNLGHSIKPQRPVEPVAPPPFLSR</sequence>
<dbReference type="EMBL" id="JAJHNU010000001">
    <property type="protein sequence ID" value="MDN4121060.1"/>
    <property type="molecule type" value="Genomic_DNA"/>
</dbReference>
<dbReference type="RefSeq" id="WP_266124948.1">
    <property type="nucleotide sequence ID" value="NZ_JAJHNU010000001.1"/>
</dbReference>
<feature type="compositionally biased region" description="Pro residues" evidence="1">
    <location>
        <begin position="92"/>
        <end position="101"/>
    </location>
</feature>
<name>A0ABT8EIJ1_9BURK</name>
<protein>
    <submittedName>
        <fullName evidence="2">Uncharacterized protein</fullName>
    </submittedName>
</protein>
<dbReference type="Proteomes" id="UP001168613">
    <property type="component" value="Unassembled WGS sequence"/>
</dbReference>
<accession>A0ABT8EIJ1</accession>